<organism evidence="7 8">
    <name type="scientific">Chenopodium quinoa</name>
    <name type="common">Quinoa</name>
    <dbReference type="NCBI Taxonomy" id="63459"/>
    <lineage>
        <taxon>Eukaryota</taxon>
        <taxon>Viridiplantae</taxon>
        <taxon>Streptophyta</taxon>
        <taxon>Embryophyta</taxon>
        <taxon>Tracheophyta</taxon>
        <taxon>Spermatophyta</taxon>
        <taxon>Magnoliopsida</taxon>
        <taxon>eudicotyledons</taxon>
        <taxon>Gunneridae</taxon>
        <taxon>Pentapetalae</taxon>
        <taxon>Caryophyllales</taxon>
        <taxon>Chenopodiaceae</taxon>
        <taxon>Chenopodioideae</taxon>
        <taxon>Atripliceae</taxon>
        <taxon>Chenopodium</taxon>
    </lineage>
</organism>
<evidence type="ECO:0000256" key="1">
    <source>
        <dbReference type="ARBA" id="ARBA00004123"/>
    </source>
</evidence>
<reference evidence="7" key="2">
    <citation type="submission" date="2021-03" db="UniProtKB">
        <authorList>
            <consortium name="EnsemblPlants"/>
        </authorList>
    </citation>
    <scope>IDENTIFICATION</scope>
</reference>
<reference evidence="7" key="1">
    <citation type="journal article" date="2017" name="Nature">
        <title>The genome of Chenopodium quinoa.</title>
        <authorList>
            <person name="Jarvis D.E."/>
            <person name="Ho Y.S."/>
            <person name="Lightfoot D.J."/>
            <person name="Schmoeckel S.M."/>
            <person name="Li B."/>
            <person name="Borm T.J.A."/>
            <person name="Ohyanagi H."/>
            <person name="Mineta K."/>
            <person name="Michell C.T."/>
            <person name="Saber N."/>
            <person name="Kharbatia N.M."/>
            <person name="Rupper R.R."/>
            <person name="Sharp A.R."/>
            <person name="Dally N."/>
            <person name="Boughton B.A."/>
            <person name="Woo Y.H."/>
            <person name="Gao G."/>
            <person name="Schijlen E.G.W.M."/>
            <person name="Guo X."/>
            <person name="Momin A.A."/>
            <person name="Negrao S."/>
            <person name="Al-Babili S."/>
            <person name="Gehring C."/>
            <person name="Roessner U."/>
            <person name="Jung C."/>
            <person name="Murphy K."/>
            <person name="Arold S.T."/>
            <person name="Gojobori T."/>
            <person name="van der Linden C.G."/>
            <person name="van Loo E.N."/>
            <person name="Jellen E.N."/>
            <person name="Maughan P.J."/>
            <person name="Tester M."/>
        </authorList>
    </citation>
    <scope>NUCLEOTIDE SEQUENCE [LARGE SCALE GENOMIC DNA]</scope>
    <source>
        <strain evidence="7">cv. PI 614886</strain>
    </source>
</reference>
<evidence type="ECO:0000256" key="4">
    <source>
        <dbReference type="ARBA" id="ARBA00023163"/>
    </source>
</evidence>
<keyword evidence="4" id="KW-0804">Transcription</keyword>
<name>A0A803L944_CHEQI</name>
<dbReference type="InterPro" id="IPR036638">
    <property type="entry name" value="HLH_DNA-bd_sf"/>
</dbReference>
<dbReference type="InterPro" id="IPR044293">
    <property type="entry name" value="PRE"/>
</dbReference>
<sequence>MSSSRKSLSSRCPREDEISELIFKLQALLPERRCRHLRRVSRDEVLEEVCSYIRKLHKQVDDTSERISQLLASTDLDADVLRSLLQQ</sequence>
<evidence type="ECO:0000313" key="8">
    <source>
        <dbReference type="Proteomes" id="UP000596660"/>
    </source>
</evidence>
<proteinExistence type="predicted"/>
<dbReference type="PANTHER" id="PTHR38546">
    <property type="entry name" value="DNA BINDING PROTEIN"/>
    <property type="match status" value="1"/>
</dbReference>
<dbReference type="EnsemblPlants" id="AUR62008383-RA">
    <property type="protein sequence ID" value="AUR62008383-RA:cds"/>
    <property type="gene ID" value="AUR62008383"/>
</dbReference>
<evidence type="ECO:0000256" key="5">
    <source>
        <dbReference type="ARBA" id="ARBA00023242"/>
    </source>
</evidence>
<dbReference type="GO" id="GO:0006355">
    <property type="term" value="P:regulation of DNA-templated transcription"/>
    <property type="evidence" value="ECO:0007669"/>
    <property type="project" value="InterPro"/>
</dbReference>
<evidence type="ECO:0000256" key="2">
    <source>
        <dbReference type="ARBA" id="ARBA00022604"/>
    </source>
</evidence>
<dbReference type="GO" id="GO:0040008">
    <property type="term" value="P:regulation of growth"/>
    <property type="evidence" value="ECO:0007669"/>
    <property type="project" value="InterPro"/>
</dbReference>
<evidence type="ECO:0000256" key="3">
    <source>
        <dbReference type="ARBA" id="ARBA00023015"/>
    </source>
</evidence>
<evidence type="ECO:0000313" key="7">
    <source>
        <dbReference type="EnsemblPlants" id="AUR62008383-RA:cds"/>
    </source>
</evidence>
<keyword evidence="3" id="KW-0805">Transcription regulation</keyword>
<dbReference type="AlphaFoldDB" id="A0A803L944"/>
<dbReference type="Proteomes" id="UP000596660">
    <property type="component" value="Unplaced"/>
</dbReference>
<dbReference type="Pfam" id="PF23174">
    <property type="entry name" value="bHLH_ILI"/>
    <property type="match status" value="1"/>
</dbReference>
<dbReference type="Gene3D" id="4.10.280.10">
    <property type="entry name" value="Helix-loop-helix DNA-binding domain"/>
    <property type="match status" value="1"/>
</dbReference>
<dbReference type="InterPro" id="IPR044172">
    <property type="entry name" value="ILI2-like"/>
</dbReference>
<feature type="domain" description="BHLH" evidence="6">
    <location>
        <begin position="2"/>
        <end position="56"/>
    </location>
</feature>
<dbReference type="GO" id="GO:0046983">
    <property type="term" value="F:protein dimerization activity"/>
    <property type="evidence" value="ECO:0007669"/>
    <property type="project" value="InterPro"/>
</dbReference>
<comment type="subcellular location">
    <subcellularLocation>
        <location evidence="1">Nucleus</location>
    </subcellularLocation>
</comment>
<dbReference type="SUPFAM" id="SSF47459">
    <property type="entry name" value="HLH, helix-loop-helix DNA-binding domain"/>
    <property type="match status" value="1"/>
</dbReference>
<protein>
    <recommendedName>
        <fullName evidence="6">BHLH domain-containing protein</fullName>
    </recommendedName>
</protein>
<keyword evidence="8" id="KW-1185">Reference proteome</keyword>
<dbReference type="InterPro" id="IPR011598">
    <property type="entry name" value="bHLH_dom"/>
</dbReference>
<dbReference type="GO" id="GO:0005634">
    <property type="term" value="C:nucleus"/>
    <property type="evidence" value="ECO:0007669"/>
    <property type="project" value="UniProtKB-SubCell"/>
</dbReference>
<dbReference type="PROSITE" id="PS50888">
    <property type="entry name" value="BHLH"/>
    <property type="match status" value="1"/>
</dbReference>
<evidence type="ECO:0000259" key="6">
    <source>
        <dbReference type="PROSITE" id="PS50888"/>
    </source>
</evidence>
<dbReference type="Gramene" id="AUR62008383-RA">
    <property type="protein sequence ID" value="AUR62008383-RA:cds"/>
    <property type="gene ID" value="AUR62008383"/>
</dbReference>
<dbReference type="PANTHER" id="PTHR38546:SF5">
    <property type="entry name" value="TRANSCRIPTION FACTOR ILI2"/>
    <property type="match status" value="1"/>
</dbReference>
<keyword evidence="2" id="KW-0341">Growth regulation</keyword>
<accession>A0A803L944</accession>
<keyword evidence="5" id="KW-0539">Nucleus</keyword>